<keyword evidence="4" id="KW-1185">Reference proteome</keyword>
<dbReference type="EMBL" id="LWBO01000013">
    <property type="protein sequence ID" value="OQP47685.1"/>
    <property type="molecule type" value="Genomic_DNA"/>
</dbReference>
<feature type="signal peptide" evidence="1">
    <location>
        <begin position="1"/>
        <end position="19"/>
    </location>
</feature>
<evidence type="ECO:0000256" key="1">
    <source>
        <dbReference type="SAM" id="SignalP"/>
    </source>
</evidence>
<comment type="caution">
    <text evidence="3">The sequence shown here is derived from an EMBL/GenBank/DDBJ whole genome shotgun (WGS) entry which is preliminary data.</text>
</comment>
<feature type="domain" description="YARHG" evidence="2">
    <location>
        <begin position="163"/>
        <end position="245"/>
    </location>
</feature>
<dbReference type="Proteomes" id="UP000192277">
    <property type="component" value="Unassembled WGS sequence"/>
</dbReference>
<dbReference type="SMART" id="SM01324">
    <property type="entry name" value="YARHG"/>
    <property type="match status" value="1"/>
</dbReference>
<accession>A0ABX3NUX9</accession>
<dbReference type="PROSITE" id="PS51257">
    <property type="entry name" value="PROKAR_LIPOPROTEIN"/>
    <property type="match status" value="1"/>
</dbReference>
<evidence type="ECO:0000313" key="4">
    <source>
        <dbReference type="Proteomes" id="UP000192277"/>
    </source>
</evidence>
<sequence length="256" mass="28782">MTPKNLLLFALTATVSFTACNNKPADKPVKSETAPIGSAALLSQPLSAVTGSWTGMFEPDGSDSTAGLANKITVFIAQLADGNISGYSVCAGNERPFSGNYEEQKGIIKATLNEPGNNKYDGVFELEINKENKNLTGKWTPFNKALTGRHYTLERKNFKYDPSEGEQPNASARLLSANDVNNLLKDELRYMRNEIYARHGYSFKLKEVRQMFDSRDWYMPVSTDVRKKLTPIEVRNEKMIKNFEKYAEESYDDYGR</sequence>
<dbReference type="InterPro" id="IPR025582">
    <property type="entry name" value="YARHG_dom"/>
</dbReference>
<dbReference type="Pfam" id="PF13308">
    <property type="entry name" value="YARHG"/>
    <property type="match status" value="1"/>
</dbReference>
<dbReference type="InterPro" id="IPR038434">
    <property type="entry name" value="YARHG_sf"/>
</dbReference>
<reference evidence="3 4" key="1">
    <citation type="submission" date="2016-04" db="EMBL/GenBank/DDBJ databases">
        <authorList>
            <person name="Chen L."/>
            <person name="Zhuang W."/>
            <person name="Wang G."/>
        </authorList>
    </citation>
    <scope>NUCLEOTIDE SEQUENCE [LARGE SCALE GENOMIC DNA]</scope>
    <source>
        <strain evidence="4">GR20</strain>
    </source>
</reference>
<dbReference type="RefSeq" id="WP_014217411.1">
    <property type="nucleotide sequence ID" value="NZ_LWBO01000013.1"/>
</dbReference>
<organism evidence="3 4">
    <name type="scientific">Niastella koreensis</name>
    <dbReference type="NCBI Taxonomy" id="354356"/>
    <lineage>
        <taxon>Bacteria</taxon>
        <taxon>Pseudomonadati</taxon>
        <taxon>Bacteroidota</taxon>
        <taxon>Chitinophagia</taxon>
        <taxon>Chitinophagales</taxon>
        <taxon>Chitinophagaceae</taxon>
        <taxon>Niastella</taxon>
    </lineage>
</organism>
<protein>
    <recommendedName>
        <fullName evidence="2">YARHG domain-containing protein</fullName>
    </recommendedName>
</protein>
<keyword evidence="1" id="KW-0732">Signal</keyword>
<feature type="chain" id="PRO_5047544846" description="YARHG domain-containing protein" evidence="1">
    <location>
        <begin position="20"/>
        <end position="256"/>
    </location>
</feature>
<gene>
    <name evidence="3" type="ORF">A4D02_30645</name>
</gene>
<evidence type="ECO:0000313" key="3">
    <source>
        <dbReference type="EMBL" id="OQP47685.1"/>
    </source>
</evidence>
<evidence type="ECO:0000259" key="2">
    <source>
        <dbReference type="SMART" id="SM01324"/>
    </source>
</evidence>
<name>A0ABX3NUX9_9BACT</name>
<proteinExistence type="predicted"/>
<dbReference type="Gene3D" id="1.20.58.1690">
    <property type="match status" value="1"/>
</dbReference>